<keyword evidence="2" id="KW-0004">4Fe-4S</keyword>
<keyword evidence="7" id="KW-1133">Transmembrane helix</keyword>
<feature type="transmembrane region" description="Helical" evidence="7">
    <location>
        <begin position="157"/>
        <end position="176"/>
    </location>
</feature>
<gene>
    <name evidence="9" type="ORF">ETP43_10115</name>
</gene>
<dbReference type="SMART" id="SM00900">
    <property type="entry name" value="FMN_bind"/>
    <property type="match status" value="2"/>
</dbReference>
<accession>A0A4Q1RIJ2</accession>
<dbReference type="Pfam" id="PF12801">
    <property type="entry name" value="Fer4_5"/>
    <property type="match status" value="2"/>
</dbReference>
<dbReference type="GO" id="GO:0051539">
    <property type="term" value="F:4 iron, 4 sulfur cluster binding"/>
    <property type="evidence" value="ECO:0007669"/>
    <property type="project" value="UniProtKB-KW"/>
</dbReference>
<dbReference type="SUPFAM" id="SSF54862">
    <property type="entry name" value="4Fe-4S ferredoxins"/>
    <property type="match status" value="1"/>
</dbReference>
<evidence type="ECO:0000313" key="9">
    <source>
        <dbReference type="EMBL" id="RXS75534.1"/>
    </source>
</evidence>
<evidence type="ECO:0000256" key="5">
    <source>
        <dbReference type="ARBA" id="ARBA00023004"/>
    </source>
</evidence>
<evidence type="ECO:0000256" key="1">
    <source>
        <dbReference type="ARBA" id="ARBA00022448"/>
    </source>
</evidence>
<reference evidence="9 10" key="1">
    <citation type="submission" date="2019-01" db="EMBL/GenBank/DDBJ databases">
        <title>Blautia sp. nov. KGMB01111 isolated human feces.</title>
        <authorList>
            <person name="Park J.-E."/>
            <person name="Kim J.-S."/>
            <person name="Park S.-H."/>
        </authorList>
    </citation>
    <scope>NUCLEOTIDE SEQUENCE [LARGE SCALE GENOMIC DNA]</scope>
    <source>
        <strain evidence="9 10">KGMB01111</strain>
    </source>
</reference>
<keyword evidence="7" id="KW-0472">Membrane</keyword>
<evidence type="ECO:0000256" key="4">
    <source>
        <dbReference type="ARBA" id="ARBA00022982"/>
    </source>
</evidence>
<dbReference type="Gene3D" id="3.90.1010.20">
    <property type="match status" value="2"/>
</dbReference>
<comment type="caution">
    <text evidence="9">The sequence shown here is derived from an EMBL/GenBank/DDBJ whole genome shotgun (WGS) entry which is preliminary data.</text>
</comment>
<name>A0A4Q1RIJ2_9FIRM</name>
<keyword evidence="6" id="KW-0411">Iron-sulfur</keyword>
<feature type="domain" description="FMN-binding" evidence="8">
    <location>
        <begin position="375"/>
        <end position="449"/>
    </location>
</feature>
<feature type="transmembrane region" description="Helical" evidence="7">
    <location>
        <begin position="51"/>
        <end position="70"/>
    </location>
</feature>
<dbReference type="AlphaFoldDB" id="A0A4Q1RIJ2"/>
<dbReference type="GO" id="GO:0046872">
    <property type="term" value="F:metal ion binding"/>
    <property type="evidence" value="ECO:0007669"/>
    <property type="project" value="UniProtKB-KW"/>
</dbReference>
<dbReference type="InterPro" id="IPR007329">
    <property type="entry name" value="FMN-bd"/>
</dbReference>
<dbReference type="RefSeq" id="WP_129257961.1">
    <property type="nucleotide sequence ID" value="NZ_JBGKFY010000002.1"/>
</dbReference>
<dbReference type="PANTHER" id="PTHR30176">
    <property type="entry name" value="FERREDOXIN-TYPE PROTEIN NAPH"/>
    <property type="match status" value="1"/>
</dbReference>
<keyword evidence="4" id="KW-0249">Electron transport</keyword>
<evidence type="ECO:0000256" key="3">
    <source>
        <dbReference type="ARBA" id="ARBA00022723"/>
    </source>
</evidence>
<dbReference type="PANTHER" id="PTHR30176:SF3">
    <property type="entry name" value="FERREDOXIN-TYPE PROTEIN NAPH"/>
    <property type="match status" value="1"/>
</dbReference>
<dbReference type="Pfam" id="PF04205">
    <property type="entry name" value="FMN_bind"/>
    <property type="match status" value="2"/>
</dbReference>
<dbReference type="InterPro" id="IPR051684">
    <property type="entry name" value="Electron_Trans/Redox"/>
</dbReference>
<keyword evidence="5" id="KW-0408">Iron</keyword>
<sequence length="502" mass="56576">MMKKQYSKVIKIVIQILFFLWIPESFAASLYAVKKLIHAVSVMDFTYAREPVLLLLETVVTTAVFGRYYCGYICSFGAAQDLSYDLGNLIRKQTKYRKKRMLSVKTDKILSKLKYPVLVIVAVSAVWKKNLLDVISPWKGFASLLSLLRGNFSKENLISAGVWICIIVLVISAVFFRAFCRYLCPMGAIYTLLSFFSLDRRKRSCKNSGDCSICPYQCKQQKSNRWGLAVTILVFSCMNLYLLKATGNETASVTADVKVTEKGSYTDGTYTGTGNGFRGKIDVTVTIKNGNISDVQVQDYEDDATYMQSVIRELIPKVLKEQSTEVDTVSGATYSSKGLLKAVDQAIYPEKTENGTDVTSQIRLKDGNYEGTANGFRGEIKVEVTVKDQKAEKIRILSYYDNEEYLFHVAPAVITEVLENKPLDTDAVSGATYSCNGLTRAIENALQVEEDTYTILEAKPRAEKHKKAHHQVQKFVESEEQYEELVEKYKELIYDSNGKKKE</sequence>
<dbReference type="InterPro" id="IPR017896">
    <property type="entry name" value="4Fe4S_Fe-S-bd"/>
</dbReference>
<keyword evidence="10" id="KW-1185">Reference proteome</keyword>
<evidence type="ECO:0000259" key="8">
    <source>
        <dbReference type="SMART" id="SM00900"/>
    </source>
</evidence>
<keyword evidence="7" id="KW-0812">Transmembrane</keyword>
<dbReference type="GO" id="GO:0005886">
    <property type="term" value="C:plasma membrane"/>
    <property type="evidence" value="ECO:0007669"/>
    <property type="project" value="TreeGrafter"/>
</dbReference>
<keyword evidence="1" id="KW-0813">Transport</keyword>
<feature type="domain" description="FMN-binding" evidence="8">
    <location>
        <begin position="276"/>
        <end position="350"/>
    </location>
</feature>
<feature type="transmembrane region" description="Helical" evidence="7">
    <location>
        <begin position="226"/>
        <end position="243"/>
    </location>
</feature>
<protein>
    <submittedName>
        <fullName evidence="9">FMN-binding protein</fullName>
    </submittedName>
</protein>
<evidence type="ECO:0000256" key="2">
    <source>
        <dbReference type="ARBA" id="ARBA00022485"/>
    </source>
</evidence>
<keyword evidence="3" id="KW-0479">Metal-binding</keyword>
<dbReference type="OrthoDB" id="9806398at2"/>
<evidence type="ECO:0000256" key="6">
    <source>
        <dbReference type="ARBA" id="ARBA00023014"/>
    </source>
</evidence>
<evidence type="ECO:0000313" key="10">
    <source>
        <dbReference type="Proteomes" id="UP000290106"/>
    </source>
</evidence>
<dbReference type="Proteomes" id="UP000290106">
    <property type="component" value="Unassembled WGS sequence"/>
</dbReference>
<proteinExistence type="predicted"/>
<dbReference type="EMBL" id="SDKC01000001">
    <property type="protein sequence ID" value="RXS75534.1"/>
    <property type="molecule type" value="Genomic_DNA"/>
</dbReference>
<dbReference type="GO" id="GO:0010181">
    <property type="term" value="F:FMN binding"/>
    <property type="evidence" value="ECO:0007669"/>
    <property type="project" value="InterPro"/>
</dbReference>
<organism evidence="9 10">
    <name type="scientific">Blautia faecicola</name>
    <dbReference type="NCBI Taxonomy" id="2509240"/>
    <lineage>
        <taxon>Bacteria</taxon>
        <taxon>Bacillati</taxon>
        <taxon>Bacillota</taxon>
        <taxon>Clostridia</taxon>
        <taxon>Lachnospirales</taxon>
        <taxon>Lachnospiraceae</taxon>
        <taxon>Blautia</taxon>
    </lineage>
</organism>
<evidence type="ECO:0000256" key="7">
    <source>
        <dbReference type="SAM" id="Phobius"/>
    </source>
</evidence>